<organism evidence="1 2">
    <name type="scientific">Bacillus cereus</name>
    <dbReference type="NCBI Taxonomy" id="1396"/>
    <lineage>
        <taxon>Bacteria</taxon>
        <taxon>Bacillati</taxon>
        <taxon>Bacillota</taxon>
        <taxon>Bacilli</taxon>
        <taxon>Bacillales</taxon>
        <taxon>Bacillaceae</taxon>
        <taxon>Bacillus</taxon>
        <taxon>Bacillus cereus group</taxon>
    </lineage>
</organism>
<dbReference type="EMBL" id="NUMG01000052">
    <property type="protein sequence ID" value="PGT96633.1"/>
    <property type="molecule type" value="Genomic_DNA"/>
</dbReference>
<evidence type="ECO:0000313" key="2">
    <source>
        <dbReference type="Proteomes" id="UP000225766"/>
    </source>
</evidence>
<evidence type="ECO:0000313" key="1">
    <source>
        <dbReference type="EMBL" id="PGT96633.1"/>
    </source>
</evidence>
<comment type="caution">
    <text evidence="1">The sequence shown here is derived from an EMBL/GenBank/DDBJ whole genome shotgun (WGS) entry which is preliminary data.</text>
</comment>
<gene>
    <name evidence="1" type="ORF">COD19_27100</name>
</gene>
<reference evidence="1 2" key="1">
    <citation type="submission" date="2017-09" db="EMBL/GenBank/DDBJ databases">
        <title>Large-scale bioinformatics analysis of Bacillus genomes uncovers conserved roles of natural products in bacterial physiology.</title>
        <authorList>
            <consortium name="Agbiome Team Llc"/>
            <person name="Bleich R.M."/>
            <person name="Grubbs K.J."/>
            <person name="Santa Maria K.C."/>
            <person name="Allen S.E."/>
            <person name="Farag S."/>
            <person name="Shank E.A."/>
            <person name="Bowers A."/>
        </authorList>
    </citation>
    <scope>NUCLEOTIDE SEQUENCE [LARGE SCALE GENOMIC DNA]</scope>
    <source>
        <strain evidence="1 2">AFS040105</strain>
    </source>
</reference>
<dbReference type="RefSeq" id="WP_098859030.1">
    <property type="nucleotide sequence ID" value="NZ_NUMG01000052.1"/>
</dbReference>
<sequence>MIIRTGYALDIYSDNNRVDVSTVKYNDEMSAIIDSSITETTLELLPEEIQDSILSTVGKSTVLEEKLQDN</sequence>
<dbReference type="Proteomes" id="UP000225766">
    <property type="component" value="Unassembled WGS sequence"/>
</dbReference>
<name>A0A2C1LED5_BACCE</name>
<accession>A0A2C1LED5</accession>
<dbReference type="AlphaFoldDB" id="A0A2C1LED5"/>
<protein>
    <submittedName>
        <fullName evidence="1">Uncharacterized protein</fullName>
    </submittedName>
</protein>
<proteinExistence type="predicted"/>